<dbReference type="AlphaFoldDB" id="A0A438JXN9"/>
<evidence type="ECO:0000313" key="2">
    <source>
        <dbReference type="EMBL" id="RVX13699.1"/>
    </source>
</evidence>
<proteinExistence type="predicted"/>
<evidence type="ECO:0000313" key="3">
    <source>
        <dbReference type="Proteomes" id="UP000288805"/>
    </source>
</evidence>
<gene>
    <name evidence="2" type="ORF">CK203_010207</name>
</gene>
<dbReference type="Proteomes" id="UP000288805">
    <property type="component" value="Unassembled WGS sequence"/>
</dbReference>
<dbReference type="InterPro" id="IPR057670">
    <property type="entry name" value="SH3_retrovirus"/>
</dbReference>
<comment type="caution">
    <text evidence="2">The sequence shown here is derived from an EMBL/GenBank/DDBJ whole genome shotgun (WGS) entry which is preliminary data.</text>
</comment>
<organism evidence="2 3">
    <name type="scientific">Vitis vinifera</name>
    <name type="common">Grape</name>
    <dbReference type="NCBI Taxonomy" id="29760"/>
    <lineage>
        <taxon>Eukaryota</taxon>
        <taxon>Viridiplantae</taxon>
        <taxon>Streptophyta</taxon>
        <taxon>Embryophyta</taxon>
        <taxon>Tracheophyta</taxon>
        <taxon>Spermatophyta</taxon>
        <taxon>Magnoliopsida</taxon>
        <taxon>eudicotyledons</taxon>
        <taxon>Gunneridae</taxon>
        <taxon>Pentapetalae</taxon>
        <taxon>rosids</taxon>
        <taxon>Vitales</taxon>
        <taxon>Vitaceae</taxon>
        <taxon>Viteae</taxon>
        <taxon>Vitis</taxon>
    </lineage>
</organism>
<evidence type="ECO:0000259" key="1">
    <source>
        <dbReference type="Pfam" id="PF25597"/>
    </source>
</evidence>
<dbReference type="EMBL" id="QGNW01000023">
    <property type="protein sequence ID" value="RVX13699.1"/>
    <property type="molecule type" value="Genomic_DNA"/>
</dbReference>
<reference evidence="2 3" key="1">
    <citation type="journal article" date="2018" name="PLoS Genet.">
        <title>Population sequencing reveals clonal diversity and ancestral inbreeding in the grapevine cultivar Chardonnay.</title>
        <authorList>
            <person name="Roach M.J."/>
            <person name="Johnson D.L."/>
            <person name="Bohlmann J."/>
            <person name="van Vuuren H.J."/>
            <person name="Jones S.J."/>
            <person name="Pretorius I.S."/>
            <person name="Schmidt S.A."/>
            <person name="Borneman A.R."/>
        </authorList>
    </citation>
    <scope>NUCLEOTIDE SEQUENCE [LARGE SCALE GENOMIC DNA]</scope>
    <source>
        <strain evidence="3">cv. Chardonnay</strain>
        <tissue evidence="2">Leaf</tissue>
    </source>
</reference>
<protein>
    <recommendedName>
        <fullName evidence="1">Retroviral polymerase SH3-like domain-containing protein</fullName>
    </recommendedName>
</protein>
<accession>A0A438JXN9</accession>
<feature type="domain" description="Retroviral polymerase SH3-like" evidence="1">
    <location>
        <begin position="34"/>
        <end position="66"/>
    </location>
</feature>
<sequence>MPSPIMGFKTPLQALAVSISIMSTTMLPPRTFGCVVYIHLHYNQRTKLNPCARRCLFLGYATNQKGEEAVATQEGDDSTMEVFGLRISSSEEINSRVDLTIAGNFSVRPMKT</sequence>
<dbReference type="Pfam" id="PF25597">
    <property type="entry name" value="SH3_retrovirus"/>
    <property type="match status" value="1"/>
</dbReference>
<name>A0A438JXN9_VITVI</name>